<evidence type="ECO:0008006" key="4">
    <source>
        <dbReference type="Google" id="ProtNLM"/>
    </source>
</evidence>
<keyword evidence="2" id="KW-1133">Transmembrane helix</keyword>
<protein>
    <recommendedName>
        <fullName evidence="4">DUF3098 domain-containing protein</fullName>
    </recommendedName>
</protein>
<organism evidence="3">
    <name type="scientific">bioreactor metagenome</name>
    <dbReference type="NCBI Taxonomy" id="1076179"/>
    <lineage>
        <taxon>unclassified sequences</taxon>
        <taxon>metagenomes</taxon>
        <taxon>ecological metagenomes</taxon>
    </lineage>
</organism>
<evidence type="ECO:0000256" key="1">
    <source>
        <dbReference type="SAM" id="MobiDB-lite"/>
    </source>
</evidence>
<keyword evidence="2" id="KW-0472">Membrane</keyword>
<feature type="transmembrane region" description="Helical" evidence="2">
    <location>
        <begin position="78"/>
        <end position="97"/>
    </location>
</feature>
<sequence length="111" mass="12279">MAAIQKKSSSKNSNSPKSYQTNAPKAQPKFDFAFERINYIWMLVGVALLALGYVLLIGGGSDDPNVFNYSLFNAQRLVVAPILMVAGIVVEVYAILLKPKQDKQDQTQDEQ</sequence>
<accession>A0A644VBM7</accession>
<evidence type="ECO:0000256" key="2">
    <source>
        <dbReference type="SAM" id="Phobius"/>
    </source>
</evidence>
<keyword evidence="2" id="KW-0812">Transmembrane</keyword>
<comment type="caution">
    <text evidence="3">The sequence shown here is derived from an EMBL/GenBank/DDBJ whole genome shotgun (WGS) entry which is preliminary data.</text>
</comment>
<feature type="compositionally biased region" description="Low complexity" evidence="1">
    <location>
        <begin position="1"/>
        <end position="18"/>
    </location>
</feature>
<dbReference type="EMBL" id="VSSQ01000251">
    <property type="protein sequence ID" value="MPL88142.1"/>
    <property type="molecule type" value="Genomic_DNA"/>
</dbReference>
<evidence type="ECO:0000313" key="3">
    <source>
        <dbReference type="EMBL" id="MPL88142.1"/>
    </source>
</evidence>
<proteinExistence type="predicted"/>
<gene>
    <name evidence="3" type="ORF">SDC9_34158</name>
</gene>
<name>A0A644VBM7_9ZZZZ</name>
<dbReference type="AlphaFoldDB" id="A0A644VBM7"/>
<dbReference type="InterPro" id="IPR021448">
    <property type="entry name" value="DUF3098"/>
</dbReference>
<dbReference type="Pfam" id="PF11297">
    <property type="entry name" value="DUF3098"/>
    <property type="match status" value="1"/>
</dbReference>
<feature type="transmembrane region" description="Helical" evidence="2">
    <location>
        <begin position="39"/>
        <end position="58"/>
    </location>
</feature>
<feature type="region of interest" description="Disordered" evidence="1">
    <location>
        <begin position="1"/>
        <end position="24"/>
    </location>
</feature>
<reference evidence="3" key="1">
    <citation type="submission" date="2019-08" db="EMBL/GenBank/DDBJ databases">
        <authorList>
            <person name="Kucharzyk K."/>
            <person name="Murdoch R.W."/>
            <person name="Higgins S."/>
            <person name="Loffler F."/>
        </authorList>
    </citation>
    <scope>NUCLEOTIDE SEQUENCE</scope>
</reference>